<evidence type="ECO:0000313" key="16">
    <source>
        <dbReference type="Proteomes" id="UP000578569"/>
    </source>
</evidence>
<keyword evidence="10" id="KW-0408">Iron</keyword>
<dbReference type="InterPro" id="IPR016174">
    <property type="entry name" value="Di-haem_cyt_TM"/>
</dbReference>
<feature type="transmembrane region" description="Helical" evidence="13">
    <location>
        <begin position="45"/>
        <end position="63"/>
    </location>
</feature>
<keyword evidence="4" id="KW-1003">Cell membrane</keyword>
<dbReference type="Pfam" id="PF01292">
    <property type="entry name" value="Ni_hydr_CYTB"/>
    <property type="match status" value="1"/>
</dbReference>
<evidence type="ECO:0000256" key="13">
    <source>
        <dbReference type="SAM" id="Phobius"/>
    </source>
</evidence>
<name>A0A839Z2H2_9SPHN</name>
<keyword evidence="3" id="KW-0813">Transport</keyword>
<sequence length="176" mass="19640">MQRYSALAAFFHWLSAILVLALLYTGYMFHQFYEKGTPERAEQFLWHKSLGILLLLVALLRVATRFMAPPPALPAGLPAPEKLLARTSHTLLYFFILFIPLTGLIKISPDGGMTDLVFGVQFPLIPGVSEGLSDISGTIHEYIVWLFAVLLVVHVLAALYHHGRRTAAAGRMWPAR</sequence>
<dbReference type="SUPFAM" id="SSF81342">
    <property type="entry name" value="Transmembrane di-heme cytochromes"/>
    <property type="match status" value="1"/>
</dbReference>
<keyword evidence="16" id="KW-1185">Reference proteome</keyword>
<keyword evidence="11 13" id="KW-0472">Membrane</keyword>
<dbReference type="GO" id="GO:0022904">
    <property type="term" value="P:respiratory electron transport chain"/>
    <property type="evidence" value="ECO:0007669"/>
    <property type="project" value="InterPro"/>
</dbReference>
<evidence type="ECO:0000256" key="11">
    <source>
        <dbReference type="ARBA" id="ARBA00023136"/>
    </source>
</evidence>
<evidence type="ECO:0000256" key="2">
    <source>
        <dbReference type="ARBA" id="ARBA00004651"/>
    </source>
</evidence>
<evidence type="ECO:0000256" key="4">
    <source>
        <dbReference type="ARBA" id="ARBA00022475"/>
    </source>
</evidence>
<reference evidence="15 16" key="1">
    <citation type="submission" date="2020-08" db="EMBL/GenBank/DDBJ databases">
        <title>Genomic Encyclopedia of Type Strains, Phase IV (KMG-IV): sequencing the most valuable type-strain genomes for metagenomic binning, comparative biology and taxonomic classification.</title>
        <authorList>
            <person name="Goeker M."/>
        </authorList>
    </citation>
    <scope>NUCLEOTIDE SEQUENCE [LARGE SCALE GENOMIC DNA]</scope>
    <source>
        <strain evidence="15 16">DSM 24194</strain>
    </source>
</reference>
<protein>
    <submittedName>
        <fullName evidence="15">Cytochrome b561</fullName>
    </submittedName>
</protein>
<dbReference type="GO" id="GO:0005886">
    <property type="term" value="C:plasma membrane"/>
    <property type="evidence" value="ECO:0007669"/>
    <property type="project" value="UniProtKB-SubCell"/>
</dbReference>
<dbReference type="PANTHER" id="PTHR30529:SF1">
    <property type="entry name" value="CYTOCHROME B561 HOMOLOG 2"/>
    <property type="match status" value="1"/>
</dbReference>
<evidence type="ECO:0000256" key="5">
    <source>
        <dbReference type="ARBA" id="ARBA00022617"/>
    </source>
</evidence>
<evidence type="ECO:0000256" key="10">
    <source>
        <dbReference type="ARBA" id="ARBA00023004"/>
    </source>
</evidence>
<gene>
    <name evidence="15" type="ORF">FHS50_001270</name>
</gene>
<evidence type="ECO:0000256" key="8">
    <source>
        <dbReference type="ARBA" id="ARBA00022982"/>
    </source>
</evidence>
<evidence type="ECO:0000259" key="14">
    <source>
        <dbReference type="Pfam" id="PF01292"/>
    </source>
</evidence>
<keyword evidence="5" id="KW-0349">Heme</keyword>
<organism evidence="15 16">
    <name type="scientific">Sphingomicrobium lutaoense</name>
    <dbReference type="NCBI Taxonomy" id="515949"/>
    <lineage>
        <taxon>Bacteria</taxon>
        <taxon>Pseudomonadati</taxon>
        <taxon>Pseudomonadota</taxon>
        <taxon>Alphaproteobacteria</taxon>
        <taxon>Sphingomonadales</taxon>
        <taxon>Sphingomonadaceae</taxon>
        <taxon>Sphingomicrobium</taxon>
    </lineage>
</organism>
<dbReference type="GO" id="GO:0046872">
    <property type="term" value="F:metal ion binding"/>
    <property type="evidence" value="ECO:0007669"/>
    <property type="project" value="UniProtKB-KW"/>
</dbReference>
<evidence type="ECO:0000256" key="12">
    <source>
        <dbReference type="ARBA" id="ARBA00037975"/>
    </source>
</evidence>
<evidence type="ECO:0000256" key="6">
    <source>
        <dbReference type="ARBA" id="ARBA00022692"/>
    </source>
</evidence>
<evidence type="ECO:0000256" key="1">
    <source>
        <dbReference type="ARBA" id="ARBA00001970"/>
    </source>
</evidence>
<comment type="cofactor">
    <cofactor evidence="1">
        <name>heme b</name>
        <dbReference type="ChEBI" id="CHEBI:60344"/>
    </cofactor>
</comment>
<dbReference type="AlphaFoldDB" id="A0A839Z2H2"/>
<feature type="transmembrane region" description="Helical" evidence="13">
    <location>
        <begin position="142"/>
        <end position="162"/>
    </location>
</feature>
<comment type="subcellular location">
    <subcellularLocation>
        <location evidence="2">Cell membrane</location>
        <topology evidence="2">Multi-pass membrane protein</topology>
    </subcellularLocation>
</comment>
<comment type="caution">
    <text evidence="15">The sequence shown here is derived from an EMBL/GenBank/DDBJ whole genome shotgun (WGS) entry which is preliminary data.</text>
</comment>
<keyword evidence="6 13" id="KW-0812">Transmembrane</keyword>
<keyword evidence="8" id="KW-0249">Electron transport</keyword>
<dbReference type="GO" id="GO:0009055">
    <property type="term" value="F:electron transfer activity"/>
    <property type="evidence" value="ECO:0007669"/>
    <property type="project" value="InterPro"/>
</dbReference>
<dbReference type="GO" id="GO:0020037">
    <property type="term" value="F:heme binding"/>
    <property type="evidence" value="ECO:0007669"/>
    <property type="project" value="TreeGrafter"/>
</dbReference>
<keyword evidence="9 13" id="KW-1133">Transmembrane helix</keyword>
<feature type="domain" description="Cytochrome b561 bacterial/Ni-hydrogenase" evidence="14">
    <location>
        <begin position="3"/>
        <end position="174"/>
    </location>
</feature>
<dbReference type="EMBL" id="JACICF010000001">
    <property type="protein sequence ID" value="MBB3764247.1"/>
    <property type="molecule type" value="Genomic_DNA"/>
</dbReference>
<evidence type="ECO:0000256" key="7">
    <source>
        <dbReference type="ARBA" id="ARBA00022723"/>
    </source>
</evidence>
<keyword evidence="7" id="KW-0479">Metal-binding</keyword>
<dbReference type="RefSeq" id="WP_183933524.1">
    <property type="nucleotide sequence ID" value="NZ_JACICF010000001.1"/>
</dbReference>
<proteinExistence type="inferred from homology"/>
<dbReference type="InterPro" id="IPR011577">
    <property type="entry name" value="Cyt_b561_bac/Ni-Hgenase"/>
</dbReference>
<evidence type="ECO:0000313" key="15">
    <source>
        <dbReference type="EMBL" id="MBB3764247.1"/>
    </source>
</evidence>
<evidence type="ECO:0000256" key="3">
    <source>
        <dbReference type="ARBA" id="ARBA00022448"/>
    </source>
</evidence>
<accession>A0A839Z2H2</accession>
<dbReference type="PANTHER" id="PTHR30529">
    <property type="entry name" value="CYTOCHROME B561"/>
    <property type="match status" value="1"/>
</dbReference>
<dbReference type="Gene3D" id="1.20.950.20">
    <property type="entry name" value="Transmembrane di-heme cytochromes, Chain C"/>
    <property type="match status" value="2"/>
</dbReference>
<dbReference type="InterPro" id="IPR052168">
    <property type="entry name" value="Cytochrome_b561_oxidase"/>
</dbReference>
<feature type="transmembrane region" description="Helical" evidence="13">
    <location>
        <begin position="91"/>
        <end position="108"/>
    </location>
</feature>
<evidence type="ECO:0000256" key="9">
    <source>
        <dbReference type="ARBA" id="ARBA00022989"/>
    </source>
</evidence>
<dbReference type="Proteomes" id="UP000578569">
    <property type="component" value="Unassembled WGS sequence"/>
</dbReference>
<comment type="similarity">
    <text evidence="12">Belongs to the cytochrome b561 family.</text>
</comment>